<evidence type="ECO:0000313" key="2">
    <source>
        <dbReference type="WBParaSite" id="RSKR_0000290400.1"/>
    </source>
</evidence>
<reference evidence="2" key="1">
    <citation type="submission" date="2016-11" db="UniProtKB">
        <authorList>
            <consortium name="WormBaseParasite"/>
        </authorList>
    </citation>
    <scope>IDENTIFICATION</scope>
    <source>
        <strain evidence="2">KR3021</strain>
    </source>
</reference>
<name>A0AC35TP96_9BILA</name>
<organism evidence="1 2">
    <name type="scientific">Rhabditophanes sp. KR3021</name>
    <dbReference type="NCBI Taxonomy" id="114890"/>
    <lineage>
        <taxon>Eukaryota</taxon>
        <taxon>Metazoa</taxon>
        <taxon>Ecdysozoa</taxon>
        <taxon>Nematoda</taxon>
        <taxon>Chromadorea</taxon>
        <taxon>Rhabditida</taxon>
        <taxon>Tylenchina</taxon>
        <taxon>Panagrolaimomorpha</taxon>
        <taxon>Strongyloidoidea</taxon>
        <taxon>Alloionematidae</taxon>
        <taxon>Rhabditophanes</taxon>
    </lineage>
</organism>
<protein>
    <submittedName>
        <fullName evidence="2">SP-RING-type domain-containing protein</fullName>
    </submittedName>
</protein>
<proteinExistence type="predicted"/>
<dbReference type="Proteomes" id="UP000095286">
    <property type="component" value="Unplaced"/>
</dbReference>
<accession>A0AC35TP96</accession>
<dbReference type="WBParaSite" id="RSKR_0000290400.1">
    <property type="protein sequence ID" value="RSKR_0000290400.1"/>
    <property type="gene ID" value="RSKR_0000290400"/>
</dbReference>
<sequence>MSSYNSSSRDPVIKCLKRIIDVYFPVRCLEEILKSLECSTRGSRSELVSRLHYCLTHESTSRLAVRLAEEVARDLGLNLFAYFKLKMPHFGIRPSAIKPINPTMNKIVYLKNEQYLCKWTEIVNWNAYPLELRPSSNIQIKFKIGPDYADRIASTSDKSDVSIILRCCAIIDHEIQPLQQDDYPYDLDLYIGSTNCTNALPREFSIPCSAGKSRVSLPTILDDYLSKDIIKGAVEAKLTITFKTSYDLESGFEKRYAMAVILAEKRSIEEVKKEIVSRPKRSIEEFKVELRNFMHADKEILLEKATIALTSSFTFTRIKIPIRGINCHHLLIEDLKEYLELNRITEKWECVICKKPMRPEDIFIDQFYYNLLSTNETAPEVNLSKDGEITVTKCHDERPYEVISDGDDENIGDENVEAVFPKEEVLSDESLNYEVITIGDSSEDETDVTNASASDDSERPYLPSWFSNDGNSFNHHSNAQTSADSPPLMSAAAYISLMESPTSPILSASSSPQSIQDCNSAPQLSQPILHNPIQPAQTRAEMNTESGVSRRRFATKRVNSNRNEIECITLIDSSDDESNKSPPSKRRAKNVFTVDVIPSLNVLIKNGGAKSNLNDSVSMVIDPTDVVPIVSPSSMPHSISSMKSLSRKSLTDSHGLTRSVLMEIEENQPNCIVSQKNGIESDSSFKDKPEEQMDESHLILAYYLNKGKSGTPNFNTSRTYIDPEYDSITATIKAYELRLKNSLADE</sequence>
<evidence type="ECO:0000313" key="1">
    <source>
        <dbReference type="Proteomes" id="UP000095286"/>
    </source>
</evidence>